<dbReference type="InterPro" id="IPR058240">
    <property type="entry name" value="rSAM_sf"/>
</dbReference>
<dbReference type="PANTHER" id="PTHR11228">
    <property type="entry name" value="RADICAL SAM DOMAIN PROTEIN"/>
    <property type="match status" value="1"/>
</dbReference>
<evidence type="ECO:0000256" key="5">
    <source>
        <dbReference type="ARBA" id="ARBA00023014"/>
    </source>
</evidence>
<name>E6W5B0_DESIS</name>
<dbReference type="GO" id="GO:0003824">
    <property type="term" value="F:catalytic activity"/>
    <property type="evidence" value="ECO:0007669"/>
    <property type="project" value="InterPro"/>
</dbReference>
<gene>
    <name evidence="6" type="ordered locus">Selin_2474</name>
</gene>
<dbReference type="SFLD" id="SFLDS00029">
    <property type="entry name" value="Radical_SAM"/>
    <property type="match status" value="1"/>
</dbReference>
<dbReference type="STRING" id="653733.Selin_2474"/>
<accession>E6W5B0</accession>
<keyword evidence="4" id="KW-0408">Iron</keyword>
<dbReference type="InterPro" id="IPR013785">
    <property type="entry name" value="Aldolase_TIM"/>
</dbReference>
<dbReference type="InParanoid" id="E6W5B0"/>
<dbReference type="AlphaFoldDB" id="E6W5B0"/>
<proteinExistence type="predicted"/>
<organism evidence="6 7">
    <name type="scientific">Desulfurispirillum indicum (strain ATCC BAA-1389 / DSM 22839 / S5)</name>
    <dbReference type="NCBI Taxonomy" id="653733"/>
    <lineage>
        <taxon>Bacteria</taxon>
        <taxon>Pseudomonadati</taxon>
        <taxon>Chrysiogenota</taxon>
        <taxon>Chrysiogenia</taxon>
        <taxon>Chrysiogenales</taxon>
        <taxon>Chrysiogenaceae</taxon>
        <taxon>Desulfurispirillum</taxon>
    </lineage>
</organism>
<evidence type="ECO:0000256" key="3">
    <source>
        <dbReference type="ARBA" id="ARBA00022723"/>
    </source>
</evidence>
<dbReference type="GO" id="GO:0051536">
    <property type="term" value="F:iron-sulfur cluster binding"/>
    <property type="evidence" value="ECO:0007669"/>
    <property type="project" value="UniProtKB-KW"/>
</dbReference>
<reference evidence="6 7" key="1">
    <citation type="submission" date="2010-12" db="EMBL/GenBank/DDBJ databases">
        <title>Complete sequence of Desulfurispirillum indicum S5.</title>
        <authorList>
            <consortium name="US DOE Joint Genome Institute"/>
            <person name="Lucas S."/>
            <person name="Copeland A."/>
            <person name="Lapidus A."/>
            <person name="Cheng J.-F."/>
            <person name="Goodwin L."/>
            <person name="Pitluck S."/>
            <person name="Chertkov O."/>
            <person name="Held B."/>
            <person name="Detter J.C."/>
            <person name="Han C."/>
            <person name="Tapia R."/>
            <person name="Land M."/>
            <person name="Hauser L."/>
            <person name="Kyrpides N."/>
            <person name="Ivanova N."/>
            <person name="Mikhailova N."/>
            <person name="Haggblom M."/>
            <person name="Rauschenbach I."/>
            <person name="Bini E."/>
            <person name="Woyke T."/>
        </authorList>
    </citation>
    <scope>NUCLEOTIDE SEQUENCE [LARGE SCALE GENOMIC DNA]</scope>
    <source>
        <strain evidence="7">ATCC BAA-1389 / DSM 22839 / S5</strain>
    </source>
</reference>
<evidence type="ECO:0000256" key="1">
    <source>
        <dbReference type="ARBA" id="ARBA00001966"/>
    </source>
</evidence>
<evidence type="ECO:0000313" key="6">
    <source>
        <dbReference type="EMBL" id="ADU67189.1"/>
    </source>
</evidence>
<keyword evidence="7" id="KW-1185">Reference proteome</keyword>
<keyword evidence="2" id="KW-0949">S-adenosyl-L-methionine</keyword>
<dbReference type="SUPFAM" id="SSF102114">
    <property type="entry name" value="Radical SAM enzymes"/>
    <property type="match status" value="1"/>
</dbReference>
<evidence type="ECO:0008006" key="8">
    <source>
        <dbReference type="Google" id="ProtNLM"/>
    </source>
</evidence>
<protein>
    <recommendedName>
        <fullName evidence="8">Radical SAM domain protein</fullName>
    </recommendedName>
</protein>
<dbReference type="EMBL" id="CP002432">
    <property type="protein sequence ID" value="ADU67189.1"/>
    <property type="molecule type" value="Genomic_DNA"/>
</dbReference>
<dbReference type="Gene3D" id="3.20.20.70">
    <property type="entry name" value="Aldolase class I"/>
    <property type="match status" value="1"/>
</dbReference>
<comment type="cofactor">
    <cofactor evidence="1">
        <name>[4Fe-4S] cluster</name>
        <dbReference type="ChEBI" id="CHEBI:49883"/>
    </cofactor>
</comment>
<evidence type="ECO:0000313" key="7">
    <source>
        <dbReference type="Proteomes" id="UP000002572"/>
    </source>
</evidence>
<evidence type="ECO:0000256" key="4">
    <source>
        <dbReference type="ARBA" id="ARBA00023004"/>
    </source>
</evidence>
<dbReference type="GO" id="GO:0046872">
    <property type="term" value="F:metal ion binding"/>
    <property type="evidence" value="ECO:0007669"/>
    <property type="project" value="UniProtKB-KW"/>
</dbReference>
<dbReference type="CDD" id="cd01335">
    <property type="entry name" value="Radical_SAM"/>
    <property type="match status" value="1"/>
</dbReference>
<dbReference type="OrthoDB" id="9782387at2"/>
<dbReference type="KEGG" id="din:Selin_2474"/>
<dbReference type="SFLD" id="SFLDG01067">
    <property type="entry name" value="SPASM/twitch_domain_containing"/>
    <property type="match status" value="1"/>
</dbReference>
<dbReference type="eggNOG" id="COG0535">
    <property type="taxonomic scope" value="Bacteria"/>
</dbReference>
<keyword evidence="5" id="KW-0411">Iron-sulfur</keyword>
<dbReference type="HOGENOM" id="CLU_537179_0_0_0"/>
<dbReference type="InterPro" id="IPR050377">
    <property type="entry name" value="Radical_SAM_PqqE_MftC-like"/>
</dbReference>
<dbReference type="PANTHER" id="PTHR11228:SF7">
    <property type="entry name" value="PQQA PEPTIDE CYCLASE"/>
    <property type="match status" value="1"/>
</dbReference>
<dbReference type="RefSeq" id="WP_013507060.1">
    <property type="nucleotide sequence ID" value="NC_014836.1"/>
</dbReference>
<evidence type="ECO:0000256" key="2">
    <source>
        <dbReference type="ARBA" id="ARBA00022691"/>
    </source>
</evidence>
<sequence>MKKDVLCPAVEKIPPDMSMAGFGEELATALRLRHGSTALADTAQSRLALSVAETLFIDPTLPSEDIAKLFGLGCQELIEIYAVIRESRSIQDALTFDSPLRRRVSFLRRELLPDNRTMLGTLFAGDVCLPCHVEFHPALVCNLRCKACPNCRPDESGTWHFIGYKQSGEALTSERLHLLQQLFVDMGVRSFSFGGGGEPSLSGLTVPAMEHLRSIAPDAEISLYTNGIFPAEWGAKEHRVLAENLNKVRFSIDAATAAEWSQYKGRNAGLFESLWQNIAQVVSAKQRTGSAVRIGASCLVSRFVSNVEGFLLRARETGLDFCDIKEIETCYGDKPVYQAEQSYRESLGGLLEKVQQGVFRPLDVVIDDNLLQKPEQREVAPARVPRCWVSIRGRMLTVGPYGELYPCSDAANPGSQYRRARQDILGQLSEFGSLVSLGAQFQHLWGESLSQRRALSKNTCAYCVPSHNNYNLALEKLYQDWKFGIMPEQQPYCAEQDHYQKSRGMVR</sequence>
<dbReference type="InterPro" id="IPR007197">
    <property type="entry name" value="rSAM"/>
</dbReference>
<keyword evidence="3" id="KW-0479">Metal-binding</keyword>
<dbReference type="Proteomes" id="UP000002572">
    <property type="component" value="Chromosome"/>
</dbReference>